<name>A0ABR3EX65_9AGAR</name>
<evidence type="ECO:0000313" key="1">
    <source>
        <dbReference type="EMBL" id="KAL0567508.1"/>
    </source>
</evidence>
<dbReference type="EMBL" id="JBAHYK010001568">
    <property type="protein sequence ID" value="KAL0567508.1"/>
    <property type="molecule type" value="Genomic_DNA"/>
</dbReference>
<keyword evidence="2" id="KW-1185">Reference proteome</keyword>
<protein>
    <submittedName>
        <fullName evidence="1">Uncharacterized protein</fullName>
    </submittedName>
</protein>
<dbReference type="Proteomes" id="UP001465976">
    <property type="component" value="Unassembled WGS sequence"/>
</dbReference>
<sequence>MLQRNQDQNYQSYLALEGLFGKVELERITISPGFHDTLRKWVQYAEKGRNEDVSRILPEVANWINADPEKYAKALLAWPSSLTHRAAYIDPNSRYKQGLTNDITGYLLTSVQYDFVDPEVHAKMRAFDVAYPFHTNFWIRAFYANYNANLSQLLDGYLMSGLLVQVYRHIFTAKVSAVTYQENEEDIALQIPPTTPKPPTTSTSTKNVAKLIGLSAPTARSIAYASVILHYCLCGGKKWNMETLGFNYAALYDSIVDFFESGVISQS</sequence>
<proteinExistence type="predicted"/>
<gene>
    <name evidence="1" type="ORF">V5O48_014485</name>
</gene>
<accession>A0ABR3EX65</accession>
<comment type="caution">
    <text evidence="1">The sequence shown here is derived from an EMBL/GenBank/DDBJ whole genome shotgun (WGS) entry which is preliminary data.</text>
</comment>
<reference evidence="1 2" key="1">
    <citation type="submission" date="2024-02" db="EMBL/GenBank/DDBJ databases">
        <title>A draft genome for the cacao thread blight pathogen Marasmius crinis-equi.</title>
        <authorList>
            <person name="Cohen S.P."/>
            <person name="Baruah I.K."/>
            <person name="Amoako-Attah I."/>
            <person name="Bukari Y."/>
            <person name="Meinhardt L.W."/>
            <person name="Bailey B.A."/>
        </authorList>
    </citation>
    <scope>NUCLEOTIDE SEQUENCE [LARGE SCALE GENOMIC DNA]</scope>
    <source>
        <strain evidence="1 2">GH-76</strain>
    </source>
</reference>
<dbReference type="InterPro" id="IPR046521">
    <property type="entry name" value="DUF6698"/>
</dbReference>
<evidence type="ECO:0000313" key="2">
    <source>
        <dbReference type="Proteomes" id="UP001465976"/>
    </source>
</evidence>
<dbReference type="Pfam" id="PF20414">
    <property type="entry name" value="DUF6698"/>
    <property type="match status" value="1"/>
</dbReference>
<organism evidence="1 2">
    <name type="scientific">Marasmius crinis-equi</name>
    <dbReference type="NCBI Taxonomy" id="585013"/>
    <lineage>
        <taxon>Eukaryota</taxon>
        <taxon>Fungi</taxon>
        <taxon>Dikarya</taxon>
        <taxon>Basidiomycota</taxon>
        <taxon>Agaricomycotina</taxon>
        <taxon>Agaricomycetes</taxon>
        <taxon>Agaricomycetidae</taxon>
        <taxon>Agaricales</taxon>
        <taxon>Marasmiineae</taxon>
        <taxon>Marasmiaceae</taxon>
        <taxon>Marasmius</taxon>
    </lineage>
</organism>